<protein>
    <submittedName>
        <fullName evidence="1">Uncharacterized protein</fullName>
    </submittedName>
</protein>
<dbReference type="AlphaFoldDB" id="A0A167WNF0"/>
<reference evidence="1" key="1">
    <citation type="journal article" date="2016" name="Mol. Biol. Evol.">
        <title>Comparative Genomics of Early-Diverging Mushroom-Forming Fungi Provides Insights into the Origins of Lignocellulose Decay Capabilities.</title>
        <authorList>
            <person name="Nagy L.G."/>
            <person name="Riley R."/>
            <person name="Tritt A."/>
            <person name="Adam C."/>
            <person name="Daum C."/>
            <person name="Floudas D."/>
            <person name="Sun H."/>
            <person name="Yadav J.S."/>
            <person name="Pangilinan J."/>
            <person name="Larsson K.H."/>
            <person name="Matsuura K."/>
            <person name="Barry K."/>
            <person name="Labutti K."/>
            <person name="Kuo R."/>
            <person name="Ohm R.A."/>
            <person name="Bhattacharya S.S."/>
            <person name="Shirouzu T."/>
            <person name="Yoshinaga Y."/>
            <person name="Martin F.M."/>
            <person name="Grigoriev I.V."/>
            <person name="Hibbett D.S."/>
        </authorList>
    </citation>
    <scope>NUCLEOTIDE SEQUENCE [LARGE SCALE GENOMIC DNA]</scope>
    <source>
        <strain evidence="1">CBS 109695</strain>
    </source>
</reference>
<gene>
    <name evidence="1" type="ORF">FIBSPDRAFT_324431</name>
</gene>
<accession>A0A167WNF0</accession>
<dbReference type="EMBL" id="KV417794">
    <property type="protein sequence ID" value="KZP06299.1"/>
    <property type="molecule type" value="Genomic_DNA"/>
</dbReference>
<evidence type="ECO:0000313" key="1">
    <source>
        <dbReference type="EMBL" id="KZP06299.1"/>
    </source>
</evidence>
<proteinExistence type="predicted"/>
<sequence length="111" mass="12422">MAAVRRSTQYTRIINIAAIAQNCISFLDSGLLSTNVLEHAHRLTDEIGDTGPQCKCRHVSTLIAVSCQRAKQEYPEFTQVREKLSGVCPREISQVSQRYAIAIRQNNVFAD</sequence>
<name>A0A167WNF0_9AGAM</name>
<organism evidence="1">
    <name type="scientific">Athelia psychrophila</name>
    <dbReference type="NCBI Taxonomy" id="1759441"/>
    <lineage>
        <taxon>Eukaryota</taxon>
        <taxon>Fungi</taxon>
        <taxon>Dikarya</taxon>
        <taxon>Basidiomycota</taxon>
        <taxon>Agaricomycotina</taxon>
        <taxon>Agaricomycetes</taxon>
        <taxon>Agaricomycetidae</taxon>
        <taxon>Atheliales</taxon>
        <taxon>Atheliaceae</taxon>
        <taxon>Athelia</taxon>
    </lineage>
</organism>